<dbReference type="GO" id="GO:0016301">
    <property type="term" value="F:kinase activity"/>
    <property type="evidence" value="ECO:0007669"/>
    <property type="project" value="UniProtKB-KW"/>
</dbReference>
<proteinExistence type="inferred from homology"/>
<dbReference type="SUPFAM" id="SSF46785">
    <property type="entry name" value="Winged helix' DNA-binding domain"/>
    <property type="match status" value="1"/>
</dbReference>
<dbReference type="InterPro" id="IPR000600">
    <property type="entry name" value="ROK"/>
</dbReference>
<dbReference type="InterPro" id="IPR036390">
    <property type="entry name" value="WH_DNA-bd_sf"/>
</dbReference>
<dbReference type="CDD" id="cd00090">
    <property type="entry name" value="HTH_ARSR"/>
    <property type="match status" value="1"/>
</dbReference>
<comment type="similarity">
    <text evidence="1">Belongs to the ROK (NagC/XylR) family.</text>
</comment>
<dbReference type="Gene3D" id="1.10.10.10">
    <property type="entry name" value="Winged helix-like DNA-binding domain superfamily/Winged helix DNA-binding domain"/>
    <property type="match status" value="1"/>
</dbReference>
<dbReference type="Gene3D" id="3.30.420.40">
    <property type="match status" value="2"/>
</dbReference>
<keyword evidence="2" id="KW-0808">Transferase</keyword>
<dbReference type="InterPro" id="IPR043129">
    <property type="entry name" value="ATPase_NBD"/>
</dbReference>
<dbReference type="OrthoDB" id="3189808at2"/>
<dbReference type="SUPFAM" id="SSF53067">
    <property type="entry name" value="Actin-like ATPase domain"/>
    <property type="match status" value="1"/>
</dbReference>
<organism evidence="2 3">
    <name type="scientific">Microcella alkaliphila</name>
    <dbReference type="NCBI Taxonomy" id="279828"/>
    <lineage>
        <taxon>Bacteria</taxon>
        <taxon>Bacillati</taxon>
        <taxon>Actinomycetota</taxon>
        <taxon>Actinomycetes</taxon>
        <taxon>Micrococcales</taxon>
        <taxon>Microbacteriaceae</taxon>
        <taxon>Microcella</taxon>
    </lineage>
</organism>
<dbReference type="EMBL" id="SGXT01000014">
    <property type="protein sequence ID" value="RZT60660.1"/>
    <property type="molecule type" value="Genomic_DNA"/>
</dbReference>
<dbReference type="Proteomes" id="UP000292408">
    <property type="component" value="Unassembled WGS sequence"/>
</dbReference>
<dbReference type="AlphaFoldDB" id="A0A4Q7TLB3"/>
<evidence type="ECO:0000256" key="1">
    <source>
        <dbReference type="ARBA" id="ARBA00006479"/>
    </source>
</evidence>
<dbReference type="InterPro" id="IPR036388">
    <property type="entry name" value="WH-like_DNA-bd_sf"/>
</dbReference>
<dbReference type="InterPro" id="IPR011991">
    <property type="entry name" value="ArsR-like_HTH"/>
</dbReference>
<comment type="caution">
    <text evidence="2">The sequence shown here is derived from an EMBL/GenBank/DDBJ whole genome shotgun (WGS) entry which is preliminary data.</text>
</comment>
<dbReference type="RefSeq" id="WP_130282008.1">
    <property type="nucleotide sequence ID" value="NZ_SGXT01000014.1"/>
</dbReference>
<evidence type="ECO:0000313" key="3">
    <source>
        <dbReference type="Proteomes" id="UP000292408"/>
    </source>
</evidence>
<accession>A0A4Q7TLB3</accession>
<reference evidence="2 3" key="1">
    <citation type="journal article" date="2015" name="Stand. Genomic Sci.">
        <title>Genomic Encyclopedia of Bacterial and Archaeal Type Strains, Phase III: the genomes of soil and plant-associated and newly described type strains.</title>
        <authorList>
            <person name="Whitman W.B."/>
            <person name="Woyke T."/>
            <person name="Klenk H.P."/>
            <person name="Zhou Y."/>
            <person name="Lilburn T.G."/>
            <person name="Beck B.J."/>
            <person name="De Vos P."/>
            <person name="Vandamme P."/>
            <person name="Eisen J.A."/>
            <person name="Garrity G."/>
            <person name="Hugenholtz P."/>
            <person name="Kyrpides N.C."/>
        </authorList>
    </citation>
    <scope>NUCLEOTIDE SEQUENCE [LARGE SCALE GENOMIC DNA]</scope>
    <source>
        <strain evidence="2 3">AC4r</strain>
    </source>
</reference>
<name>A0A4Q7TLB3_9MICO</name>
<dbReference type="PANTHER" id="PTHR18964:SF173">
    <property type="entry name" value="GLUCOKINASE"/>
    <property type="match status" value="1"/>
</dbReference>
<keyword evidence="2" id="KW-0418">Kinase</keyword>
<keyword evidence="3" id="KW-1185">Reference proteome</keyword>
<dbReference type="PANTHER" id="PTHR18964">
    <property type="entry name" value="ROK (REPRESSOR, ORF, KINASE) FAMILY"/>
    <property type="match status" value="1"/>
</dbReference>
<sequence>MGTLWTEVQLLKPDRNLAPDAHAARSVIARMIADGGLVSRREIVKVTGLARSTIDGHLGVLLENGLIEDGGLGGGNLRGRPAQVFKVSAARGVVLVADVSIEVTRLALTTLDKVVVERRDIDMHVEVGPMVLLCAICDAFAEMLHANSLVADDALAISVGLPGPVDSHLGFAVRPPLMPGWDGFSVCKFMAERFVCDVIVDNDVNLMALGEARAYGGAHLPLLMINISTGVGAGFVSESGLLLHGADGAAADIGHIQMRDMSDVLCNCGNRGCLEAIASVGAMADRVSKTLGTAVDPKELIARLMLGDATTVSVVRETASTLGRAIADLVNFCNPARIVIGGDVTECTEDVLSQIRSVVYQQAQPLATRNLSVTHSALGKEAGLVGGMISAIEQVLSPRGIQYLTRPAGSTMLPLGLQIGA</sequence>
<protein>
    <submittedName>
        <fullName evidence="2">Putative NBD/HSP70 family sugar kinase</fullName>
    </submittedName>
</protein>
<gene>
    <name evidence="2" type="ORF">EV140_1166</name>
</gene>
<evidence type="ECO:0000313" key="2">
    <source>
        <dbReference type="EMBL" id="RZT60660.1"/>
    </source>
</evidence>
<dbReference type="Pfam" id="PF00480">
    <property type="entry name" value="ROK"/>
    <property type="match status" value="1"/>
</dbReference>